<accession>A0A9P9E2S0</accession>
<dbReference type="Proteomes" id="UP000717696">
    <property type="component" value="Unassembled WGS sequence"/>
</dbReference>
<feature type="non-terminal residue" evidence="1">
    <location>
        <position position="1"/>
    </location>
</feature>
<gene>
    <name evidence="1" type="ORF">B0J13DRAFT_424280</name>
</gene>
<keyword evidence="2" id="KW-1185">Reference proteome</keyword>
<dbReference type="OrthoDB" id="3792539at2759"/>
<organism evidence="1 2">
    <name type="scientific">Dactylonectria estremocensis</name>
    <dbReference type="NCBI Taxonomy" id="1079267"/>
    <lineage>
        <taxon>Eukaryota</taxon>
        <taxon>Fungi</taxon>
        <taxon>Dikarya</taxon>
        <taxon>Ascomycota</taxon>
        <taxon>Pezizomycotina</taxon>
        <taxon>Sordariomycetes</taxon>
        <taxon>Hypocreomycetidae</taxon>
        <taxon>Hypocreales</taxon>
        <taxon>Nectriaceae</taxon>
        <taxon>Dactylonectria</taxon>
    </lineage>
</organism>
<name>A0A9P9E2S0_9HYPO</name>
<comment type="caution">
    <text evidence="1">The sequence shown here is derived from an EMBL/GenBank/DDBJ whole genome shotgun (WGS) entry which is preliminary data.</text>
</comment>
<proteinExistence type="predicted"/>
<reference evidence="1" key="1">
    <citation type="journal article" date="2021" name="Nat. Commun.">
        <title>Genetic determinants of endophytism in the Arabidopsis root mycobiome.</title>
        <authorList>
            <person name="Mesny F."/>
            <person name="Miyauchi S."/>
            <person name="Thiergart T."/>
            <person name="Pickel B."/>
            <person name="Atanasova L."/>
            <person name="Karlsson M."/>
            <person name="Huettel B."/>
            <person name="Barry K.W."/>
            <person name="Haridas S."/>
            <person name="Chen C."/>
            <person name="Bauer D."/>
            <person name="Andreopoulos W."/>
            <person name="Pangilinan J."/>
            <person name="LaButti K."/>
            <person name="Riley R."/>
            <person name="Lipzen A."/>
            <person name="Clum A."/>
            <person name="Drula E."/>
            <person name="Henrissat B."/>
            <person name="Kohler A."/>
            <person name="Grigoriev I.V."/>
            <person name="Martin F.M."/>
            <person name="Hacquard S."/>
        </authorList>
    </citation>
    <scope>NUCLEOTIDE SEQUENCE</scope>
    <source>
        <strain evidence="1">MPI-CAGE-AT-0021</strain>
    </source>
</reference>
<protein>
    <submittedName>
        <fullName evidence="1">Uncharacterized protein</fullName>
    </submittedName>
</protein>
<dbReference type="EMBL" id="JAGMUU010000020">
    <property type="protein sequence ID" value="KAH7129681.1"/>
    <property type="molecule type" value="Genomic_DNA"/>
</dbReference>
<evidence type="ECO:0000313" key="1">
    <source>
        <dbReference type="EMBL" id="KAH7129681.1"/>
    </source>
</evidence>
<feature type="non-terminal residue" evidence="1">
    <location>
        <position position="51"/>
    </location>
</feature>
<dbReference type="AlphaFoldDB" id="A0A9P9E2S0"/>
<evidence type="ECO:0000313" key="2">
    <source>
        <dbReference type="Proteomes" id="UP000717696"/>
    </source>
</evidence>
<sequence>KENISIDRKPYFNLPFKYDPDFINRPNIIAWIKERYAGPVGRMALVGMGGF</sequence>